<organism evidence="1 2">
    <name type="scientific">Gramella jeungdoensis</name>
    <dbReference type="NCBI Taxonomy" id="708091"/>
    <lineage>
        <taxon>Bacteria</taxon>
        <taxon>Pseudomonadati</taxon>
        <taxon>Bacteroidota</taxon>
        <taxon>Flavobacteriia</taxon>
        <taxon>Flavobacteriales</taxon>
        <taxon>Flavobacteriaceae</taxon>
        <taxon>Christiangramia</taxon>
    </lineage>
</organism>
<comment type="caution">
    <text evidence="1">The sequence shown here is derived from an EMBL/GenBank/DDBJ whole genome shotgun (WGS) entry which is preliminary data.</text>
</comment>
<evidence type="ECO:0000313" key="1">
    <source>
        <dbReference type="EMBL" id="MCM8568927.1"/>
    </source>
</evidence>
<sequence length="65" mass="7284">MKFYYSGKNPNTQGVIMVHADDCKALPDVLERIYIGIFANGNLAIASAKERFQLTKVKLCQCCNE</sequence>
<keyword evidence="2" id="KW-1185">Reference proteome</keyword>
<dbReference type="Proteomes" id="UP001155077">
    <property type="component" value="Unassembled WGS sequence"/>
</dbReference>
<dbReference type="EMBL" id="JAMSCK010000002">
    <property type="protein sequence ID" value="MCM8568927.1"/>
    <property type="molecule type" value="Genomic_DNA"/>
</dbReference>
<gene>
    <name evidence="1" type="ORF">NE848_06030</name>
</gene>
<evidence type="ECO:0000313" key="2">
    <source>
        <dbReference type="Proteomes" id="UP001155077"/>
    </source>
</evidence>
<reference evidence="1" key="1">
    <citation type="submission" date="2022-06" db="EMBL/GenBank/DDBJ databases">
        <title>Gramella sediminis sp. nov., isolated from deep-sea sediment of the Indian Ocean.</title>
        <authorList>
            <person name="Yang L."/>
        </authorList>
    </citation>
    <scope>NUCLEOTIDE SEQUENCE</scope>
    <source>
        <strain evidence="1">HMD3159</strain>
    </source>
</reference>
<proteinExistence type="predicted"/>
<accession>A0ABT0YZM3</accession>
<name>A0ABT0YZM3_9FLAO</name>
<dbReference type="RefSeq" id="WP_252111460.1">
    <property type="nucleotide sequence ID" value="NZ_JAMSCK010000002.1"/>
</dbReference>
<protein>
    <submittedName>
        <fullName evidence="1">Uncharacterized protein</fullName>
    </submittedName>
</protein>